<evidence type="ECO:0000313" key="7">
    <source>
        <dbReference type="RefSeq" id="XP_028983508.1"/>
    </source>
</evidence>
<dbReference type="Proteomes" id="UP000515150">
    <property type="component" value="Chromosome 15"/>
</dbReference>
<evidence type="ECO:0000259" key="4">
    <source>
        <dbReference type="PROSITE" id="PS50188"/>
    </source>
</evidence>
<keyword evidence="2" id="KW-0863">Zinc-finger</keyword>
<dbReference type="OrthoDB" id="8883737at2759"/>
<dbReference type="InterPro" id="IPR003879">
    <property type="entry name" value="Butyrophylin_SPRY"/>
</dbReference>
<organism evidence="5 7">
    <name type="scientific">Betta splendens</name>
    <name type="common">Siamese fighting fish</name>
    <dbReference type="NCBI Taxonomy" id="158456"/>
    <lineage>
        <taxon>Eukaryota</taxon>
        <taxon>Metazoa</taxon>
        <taxon>Chordata</taxon>
        <taxon>Craniata</taxon>
        <taxon>Vertebrata</taxon>
        <taxon>Euteleostomi</taxon>
        <taxon>Actinopterygii</taxon>
        <taxon>Neopterygii</taxon>
        <taxon>Teleostei</taxon>
        <taxon>Neoteleostei</taxon>
        <taxon>Acanthomorphata</taxon>
        <taxon>Anabantaria</taxon>
        <taxon>Anabantiformes</taxon>
        <taxon>Anabantoidei</taxon>
        <taxon>Osphronemidae</taxon>
        <taxon>Betta</taxon>
    </lineage>
</organism>
<dbReference type="InterPro" id="IPR006574">
    <property type="entry name" value="PRY"/>
</dbReference>
<proteinExistence type="predicted"/>
<dbReference type="KEGG" id="bspl:114842130"/>
<dbReference type="Pfam" id="PF00622">
    <property type="entry name" value="SPRY"/>
    <property type="match status" value="1"/>
</dbReference>
<dbReference type="InterPro" id="IPR001870">
    <property type="entry name" value="B30.2/SPRY"/>
</dbReference>
<dbReference type="PRINTS" id="PR01407">
    <property type="entry name" value="BUTYPHLNCDUF"/>
</dbReference>
<dbReference type="SMART" id="SM00449">
    <property type="entry name" value="SPRY"/>
    <property type="match status" value="1"/>
</dbReference>
<keyword evidence="5" id="KW-1185">Reference proteome</keyword>
<evidence type="ECO:0000313" key="5">
    <source>
        <dbReference type="Proteomes" id="UP000515150"/>
    </source>
</evidence>
<dbReference type="InterPro" id="IPR043136">
    <property type="entry name" value="B30.2/SPRY_sf"/>
</dbReference>
<dbReference type="Pfam" id="PF13765">
    <property type="entry name" value="PRY"/>
    <property type="match status" value="1"/>
</dbReference>
<dbReference type="PROSITE" id="PS50188">
    <property type="entry name" value="B302_SPRY"/>
    <property type="match status" value="1"/>
</dbReference>
<evidence type="ECO:0000313" key="6">
    <source>
        <dbReference type="RefSeq" id="XP_028983507.1"/>
    </source>
</evidence>
<feature type="domain" description="B30.2/SPRY" evidence="4">
    <location>
        <begin position="123"/>
        <end position="325"/>
    </location>
</feature>
<evidence type="ECO:0000256" key="1">
    <source>
        <dbReference type="ARBA" id="ARBA00022723"/>
    </source>
</evidence>
<protein>
    <submittedName>
        <fullName evidence="6 7">Probable E3 ubiquitin-protein ligase TRIML1 isoform X1</fullName>
    </submittedName>
</protein>
<dbReference type="InterPro" id="IPR013320">
    <property type="entry name" value="ConA-like_dom_sf"/>
</dbReference>
<dbReference type="SMART" id="SM00589">
    <property type="entry name" value="PRY"/>
    <property type="match status" value="1"/>
</dbReference>
<dbReference type="PANTHER" id="PTHR25465:SF77">
    <property type="entry name" value="E3 UBIQUITIN_ISG15 LIGASE TRIM25"/>
    <property type="match status" value="1"/>
</dbReference>
<dbReference type="SUPFAM" id="SSF49899">
    <property type="entry name" value="Concanavalin A-like lectins/glucanases"/>
    <property type="match status" value="1"/>
</dbReference>
<dbReference type="InterPro" id="IPR051051">
    <property type="entry name" value="E3_ubiq-ligase_TRIM/RNF"/>
</dbReference>
<keyword evidence="1" id="KW-0479">Metal-binding</keyword>
<name>A0A6P7KLR8_BETSP</name>
<dbReference type="PANTHER" id="PTHR25465">
    <property type="entry name" value="B-BOX DOMAIN CONTAINING"/>
    <property type="match status" value="1"/>
</dbReference>
<dbReference type="RefSeq" id="XP_028983507.1">
    <property type="nucleotide sequence ID" value="XM_029127674.3"/>
</dbReference>
<accession>A0A6P7KLR8</accession>
<gene>
    <name evidence="6 7" type="primary">LOC114842130</name>
</gene>
<dbReference type="Gene3D" id="2.60.120.920">
    <property type="match status" value="1"/>
</dbReference>
<dbReference type="AlphaFoldDB" id="A0A6P7KLR8"/>
<sequence length="328" mass="37040">MVIRENVLRKYQEIQAVLDEDLRITLSHLEMEERAAVLALDGMMEKTCSLIQEIEQDQARLTAALDQTETDPDTMSFFSYSEQPDVQTTDRVVDLLNRTDPSSVRLDEAKTEQMLSLTNNMLVLIRAQTPIMRKLIQSYSSEVRLDPDTAHPKLIISSQGDSAAYTDTWQQLPDLPGRFDTTLNVLSLQGFSFGRHYWEIDVTGKTYWELGVTYPSIPRRGTTESCWLGRGEESWCVEFFDGEYTAWHAAVPHQLPFTRRFSRIGVLCSFPVGLVTFLEADDMTPLFCHCAVTFSDALHLALCPGHDHNGLNSRPVVICNTSAPTSLP</sequence>
<dbReference type="InterPro" id="IPR003877">
    <property type="entry name" value="SPRY_dom"/>
</dbReference>
<keyword evidence="3" id="KW-0862">Zinc</keyword>
<evidence type="ECO:0000256" key="3">
    <source>
        <dbReference type="ARBA" id="ARBA00022833"/>
    </source>
</evidence>
<dbReference type="RefSeq" id="XP_028983508.1">
    <property type="nucleotide sequence ID" value="XM_029127675.3"/>
</dbReference>
<evidence type="ECO:0000256" key="2">
    <source>
        <dbReference type="ARBA" id="ARBA00022771"/>
    </source>
</evidence>
<dbReference type="GeneID" id="114842130"/>
<reference evidence="6 7" key="1">
    <citation type="submission" date="2025-04" db="UniProtKB">
        <authorList>
            <consortium name="RefSeq"/>
        </authorList>
    </citation>
    <scope>IDENTIFICATION</scope>
</reference>
<dbReference type="GO" id="GO:0008270">
    <property type="term" value="F:zinc ion binding"/>
    <property type="evidence" value="ECO:0007669"/>
    <property type="project" value="UniProtKB-KW"/>
</dbReference>
<dbReference type="GO" id="GO:0005737">
    <property type="term" value="C:cytoplasm"/>
    <property type="evidence" value="ECO:0007669"/>
    <property type="project" value="UniProtKB-ARBA"/>
</dbReference>